<dbReference type="EMBL" id="KN835504">
    <property type="protein sequence ID" value="KIK36734.1"/>
    <property type="molecule type" value="Genomic_DNA"/>
</dbReference>
<feature type="region of interest" description="Disordered" evidence="1">
    <location>
        <begin position="1"/>
        <end position="23"/>
    </location>
</feature>
<gene>
    <name evidence="2" type="ORF">CY34DRAFT_811056</name>
</gene>
<dbReference type="Proteomes" id="UP000054485">
    <property type="component" value="Unassembled WGS sequence"/>
</dbReference>
<dbReference type="AlphaFoldDB" id="A0A0D0AF38"/>
<protein>
    <submittedName>
        <fullName evidence="2">Uncharacterized protein</fullName>
    </submittedName>
</protein>
<sequence length="56" mass="6187">MQALADAPKALTKLQTSTSERPCAGDSVCELRILIYKWSNMLHSTIQTQSVVHEAN</sequence>
<evidence type="ECO:0000313" key="3">
    <source>
        <dbReference type="Proteomes" id="UP000054485"/>
    </source>
</evidence>
<reference evidence="2 3" key="1">
    <citation type="submission" date="2014-04" db="EMBL/GenBank/DDBJ databases">
        <authorList>
            <consortium name="DOE Joint Genome Institute"/>
            <person name="Kuo A."/>
            <person name="Ruytinx J."/>
            <person name="Rineau F."/>
            <person name="Colpaert J."/>
            <person name="Kohler A."/>
            <person name="Nagy L.G."/>
            <person name="Floudas D."/>
            <person name="Copeland A."/>
            <person name="Barry K.W."/>
            <person name="Cichocki N."/>
            <person name="Veneault-Fourrey C."/>
            <person name="LaButti K."/>
            <person name="Lindquist E.A."/>
            <person name="Lipzen A."/>
            <person name="Lundell T."/>
            <person name="Morin E."/>
            <person name="Murat C."/>
            <person name="Sun H."/>
            <person name="Tunlid A."/>
            <person name="Henrissat B."/>
            <person name="Grigoriev I.V."/>
            <person name="Hibbett D.S."/>
            <person name="Martin F."/>
            <person name="Nordberg H.P."/>
            <person name="Cantor M.N."/>
            <person name="Hua S.X."/>
        </authorList>
    </citation>
    <scope>NUCLEOTIDE SEQUENCE [LARGE SCALE GENOMIC DNA]</scope>
    <source>
        <strain evidence="2 3">UH-Slu-Lm8-n1</strain>
    </source>
</reference>
<name>A0A0D0AF38_9AGAM</name>
<dbReference type="HOGENOM" id="CLU_3015774_0_0_1"/>
<evidence type="ECO:0000256" key="1">
    <source>
        <dbReference type="SAM" id="MobiDB-lite"/>
    </source>
</evidence>
<keyword evidence="3" id="KW-1185">Reference proteome</keyword>
<proteinExistence type="predicted"/>
<organism evidence="2 3">
    <name type="scientific">Suillus luteus UH-Slu-Lm8-n1</name>
    <dbReference type="NCBI Taxonomy" id="930992"/>
    <lineage>
        <taxon>Eukaryota</taxon>
        <taxon>Fungi</taxon>
        <taxon>Dikarya</taxon>
        <taxon>Basidiomycota</taxon>
        <taxon>Agaricomycotina</taxon>
        <taxon>Agaricomycetes</taxon>
        <taxon>Agaricomycetidae</taxon>
        <taxon>Boletales</taxon>
        <taxon>Suillineae</taxon>
        <taxon>Suillaceae</taxon>
        <taxon>Suillus</taxon>
    </lineage>
</organism>
<accession>A0A0D0AF38</accession>
<dbReference type="InParanoid" id="A0A0D0AF38"/>
<reference evidence="3" key="2">
    <citation type="submission" date="2015-01" db="EMBL/GenBank/DDBJ databases">
        <title>Evolutionary Origins and Diversification of the Mycorrhizal Mutualists.</title>
        <authorList>
            <consortium name="DOE Joint Genome Institute"/>
            <consortium name="Mycorrhizal Genomics Consortium"/>
            <person name="Kohler A."/>
            <person name="Kuo A."/>
            <person name="Nagy L.G."/>
            <person name="Floudas D."/>
            <person name="Copeland A."/>
            <person name="Barry K.W."/>
            <person name="Cichocki N."/>
            <person name="Veneault-Fourrey C."/>
            <person name="LaButti K."/>
            <person name="Lindquist E.A."/>
            <person name="Lipzen A."/>
            <person name="Lundell T."/>
            <person name="Morin E."/>
            <person name="Murat C."/>
            <person name="Riley R."/>
            <person name="Ohm R."/>
            <person name="Sun H."/>
            <person name="Tunlid A."/>
            <person name="Henrissat B."/>
            <person name="Grigoriev I.V."/>
            <person name="Hibbett D.S."/>
            <person name="Martin F."/>
        </authorList>
    </citation>
    <scope>NUCLEOTIDE SEQUENCE [LARGE SCALE GENOMIC DNA]</scope>
    <source>
        <strain evidence="3">UH-Slu-Lm8-n1</strain>
    </source>
</reference>
<evidence type="ECO:0000313" key="2">
    <source>
        <dbReference type="EMBL" id="KIK36734.1"/>
    </source>
</evidence>